<evidence type="ECO:0000313" key="5">
    <source>
        <dbReference type="Proteomes" id="UP000324965"/>
    </source>
</evidence>
<dbReference type="PROSITE" id="PS51257">
    <property type="entry name" value="PROKAR_LIPOPROTEIN"/>
    <property type="match status" value="1"/>
</dbReference>
<feature type="compositionally biased region" description="Basic and acidic residues" evidence="1">
    <location>
        <begin position="248"/>
        <end position="257"/>
    </location>
</feature>
<dbReference type="InterPro" id="IPR005543">
    <property type="entry name" value="PASTA_dom"/>
</dbReference>
<dbReference type="InterPro" id="IPR046704">
    <property type="entry name" value="DUF6777"/>
</dbReference>
<dbReference type="Pfam" id="PF03793">
    <property type="entry name" value="PASTA"/>
    <property type="match status" value="2"/>
</dbReference>
<dbReference type="Gene3D" id="3.30.10.20">
    <property type="match status" value="2"/>
</dbReference>
<dbReference type="SMART" id="SM00740">
    <property type="entry name" value="PASTA"/>
    <property type="match status" value="2"/>
</dbReference>
<dbReference type="AlphaFoldDB" id="A0A5B0BL54"/>
<dbReference type="EMBL" id="VDFC01000005">
    <property type="protein sequence ID" value="KAA0942690.1"/>
    <property type="molecule type" value="Genomic_DNA"/>
</dbReference>
<feature type="domain" description="PASTA" evidence="3">
    <location>
        <begin position="322"/>
        <end position="388"/>
    </location>
</feature>
<sequence>MARADRRFRMVTHRSAGAFIAFALVLGCMSGLACAARAVAGEAAGYVAENAFFTGGLGDDAELRKGRTEKGGSRKGDEPGLYGGSRDLDVCDTQLLLEFLLNAANVRKKTAWAKALGISARNKKVRQFVGSLTEVLLAGDTLVANHGYRKGRANRYDAVLEAGTAVLVDLFGVPRVKCNCGNPLAVSGQDPGDVDVEFKNRDKGNRKWHVRKDRVVRVEKADEKQKSLVVVDVDDPDQQIPLPLPTDPDTKGPDKKSVTVPAVRGMTESEATEALTGLGLTVETERVDVPEVGTGLATGTDPADGTTVPAGSTVTLMVSGTATEGLVDVPSVIGMPQEEAEQLIYEAGLQPAVALQGASADQVGLVIDQDPEGGQVEPGSTVSLTVGEETTTTTDGGVDGGTDEGADGGTDAGADGGADAGTDAGTDAGADAGTDTGAAVP</sequence>
<keyword evidence="2" id="KW-0732">Signal</keyword>
<keyword evidence="5" id="KW-1185">Reference proteome</keyword>
<feature type="compositionally biased region" description="Gly residues" evidence="1">
    <location>
        <begin position="407"/>
        <end position="419"/>
    </location>
</feature>
<gene>
    <name evidence="4" type="ORF">FGF04_02220</name>
</gene>
<organism evidence="4 5">
    <name type="scientific">Streptomyces apricus</name>
    <dbReference type="NCBI Taxonomy" id="1828112"/>
    <lineage>
        <taxon>Bacteria</taxon>
        <taxon>Bacillati</taxon>
        <taxon>Actinomycetota</taxon>
        <taxon>Actinomycetes</taxon>
        <taxon>Kitasatosporales</taxon>
        <taxon>Streptomycetaceae</taxon>
        <taxon>Streptomyces</taxon>
    </lineage>
</organism>
<feature type="region of interest" description="Disordered" evidence="1">
    <location>
        <begin position="236"/>
        <end position="258"/>
    </location>
</feature>
<protein>
    <submittedName>
        <fullName evidence="4">PASTA domain-containing protein</fullName>
    </submittedName>
</protein>
<feature type="chain" id="PRO_5023148820" evidence="2">
    <location>
        <begin position="36"/>
        <end position="441"/>
    </location>
</feature>
<evidence type="ECO:0000256" key="2">
    <source>
        <dbReference type="SAM" id="SignalP"/>
    </source>
</evidence>
<feature type="signal peptide" evidence="2">
    <location>
        <begin position="1"/>
        <end position="35"/>
    </location>
</feature>
<evidence type="ECO:0000256" key="1">
    <source>
        <dbReference type="SAM" id="MobiDB-lite"/>
    </source>
</evidence>
<name>A0A5B0BL54_9ACTN</name>
<feature type="compositionally biased region" description="Low complexity" evidence="1">
    <location>
        <begin position="420"/>
        <end position="441"/>
    </location>
</feature>
<feature type="region of interest" description="Disordered" evidence="1">
    <location>
        <begin position="369"/>
        <end position="441"/>
    </location>
</feature>
<proteinExistence type="predicted"/>
<accession>A0A5B0BL54</accession>
<dbReference type="PROSITE" id="PS51178">
    <property type="entry name" value="PASTA"/>
    <property type="match status" value="2"/>
</dbReference>
<feature type="compositionally biased region" description="Low complexity" evidence="1">
    <location>
        <begin position="385"/>
        <end position="396"/>
    </location>
</feature>
<comment type="caution">
    <text evidence="4">The sequence shown here is derived from an EMBL/GenBank/DDBJ whole genome shotgun (WGS) entry which is preliminary data.</text>
</comment>
<dbReference type="CDD" id="cd06577">
    <property type="entry name" value="PASTA_pknB"/>
    <property type="match status" value="2"/>
</dbReference>
<dbReference type="Proteomes" id="UP000324965">
    <property type="component" value="Unassembled WGS sequence"/>
</dbReference>
<dbReference type="OrthoDB" id="4655582at2"/>
<feature type="domain" description="PASTA" evidence="3">
    <location>
        <begin position="254"/>
        <end position="320"/>
    </location>
</feature>
<evidence type="ECO:0000313" key="4">
    <source>
        <dbReference type="EMBL" id="KAA0942690.1"/>
    </source>
</evidence>
<dbReference type="SUPFAM" id="SSF54184">
    <property type="entry name" value="Penicillin-binding protein 2x (pbp-2x), c-terminal domain"/>
    <property type="match status" value="1"/>
</dbReference>
<dbReference type="Pfam" id="PF20568">
    <property type="entry name" value="DUF6777"/>
    <property type="match status" value="1"/>
</dbReference>
<evidence type="ECO:0000259" key="3">
    <source>
        <dbReference type="PROSITE" id="PS51178"/>
    </source>
</evidence>
<reference evidence="4 5" key="1">
    <citation type="submission" date="2019-05" db="EMBL/GenBank/DDBJ databases">
        <authorList>
            <person name="Hariharan J."/>
            <person name="Choudoir M.J."/>
            <person name="Diebold P."/>
            <person name="Panke-Buisse K."/>
            <person name="Buckley D.H."/>
        </authorList>
    </citation>
    <scope>NUCLEOTIDE SEQUENCE [LARGE SCALE GENOMIC DNA]</scope>
    <source>
        <strain evidence="4 5">SUN51</strain>
    </source>
</reference>